<dbReference type="Proteomes" id="UP001211711">
    <property type="component" value="Unassembled WGS sequence"/>
</dbReference>
<proteinExistence type="predicted"/>
<dbReference type="RefSeq" id="WP_096568000.1">
    <property type="nucleotide sequence ID" value="NZ_JAQMTI010000117.1"/>
</dbReference>
<keyword evidence="2" id="KW-1185">Reference proteome</keyword>
<comment type="caution">
    <text evidence="1">The sequence shown here is derived from an EMBL/GenBank/DDBJ whole genome shotgun (WGS) entry which is preliminary data.</text>
</comment>
<dbReference type="EMBL" id="JAQMTI010000117">
    <property type="protein sequence ID" value="MDB9441774.1"/>
    <property type="molecule type" value="Genomic_DNA"/>
</dbReference>
<reference evidence="1 2" key="1">
    <citation type="submission" date="2023-01" db="EMBL/GenBank/DDBJ databases">
        <title>Genomes from the Australian National Cyanobacteria Reference Collection.</title>
        <authorList>
            <person name="Willis A."/>
            <person name="Lee E.M.F."/>
        </authorList>
    </citation>
    <scope>NUCLEOTIDE SEQUENCE [LARGE SCALE GENOMIC DNA]</scope>
    <source>
        <strain evidence="1 2">CS-549</strain>
    </source>
</reference>
<evidence type="ECO:0000313" key="1">
    <source>
        <dbReference type="EMBL" id="MDB9441774.1"/>
    </source>
</evidence>
<name>A0ABT4ZRX7_9CYAN</name>
<organism evidence="1 2">
    <name type="scientific">Sphaerospermopsis kisseleviana CS-549</name>
    <dbReference type="NCBI Taxonomy" id="3021783"/>
    <lineage>
        <taxon>Bacteria</taxon>
        <taxon>Bacillati</taxon>
        <taxon>Cyanobacteriota</taxon>
        <taxon>Cyanophyceae</taxon>
        <taxon>Nostocales</taxon>
        <taxon>Aphanizomenonaceae</taxon>
        <taxon>Sphaerospermopsis</taxon>
        <taxon>Sphaerospermopsis kisseleviana</taxon>
    </lineage>
</organism>
<sequence>MKTATLFQWVELKQDVPNSLVKAGNRGVVLDHLNPTKTQPEPGYILEVFESGETLDVVSVPISWVTILPESWGNVEYDAKQTA</sequence>
<accession>A0ABT4ZRX7</accession>
<evidence type="ECO:0000313" key="2">
    <source>
        <dbReference type="Proteomes" id="UP001211711"/>
    </source>
</evidence>
<protein>
    <submittedName>
        <fullName evidence="1">DUF4926 domain-containing protein</fullName>
    </submittedName>
</protein>
<gene>
    <name evidence="1" type="ORF">PN497_10440</name>
</gene>